<dbReference type="CDD" id="cd03020">
    <property type="entry name" value="DsbA_DsbC_DsbG"/>
    <property type="match status" value="1"/>
</dbReference>
<dbReference type="GO" id="GO:0042597">
    <property type="term" value="C:periplasmic space"/>
    <property type="evidence" value="ECO:0007669"/>
    <property type="project" value="UniProtKB-SubCell"/>
</dbReference>
<evidence type="ECO:0000256" key="7">
    <source>
        <dbReference type="RuleBase" id="RU364038"/>
    </source>
</evidence>
<dbReference type="KEGG" id="snan:I6N98_05205"/>
<proteinExistence type="inferred from homology"/>
<evidence type="ECO:0000259" key="8">
    <source>
        <dbReference type="Pfam" id="PF10411"/>
    </source>
</evidence>
<dbReference type="EMBL" id="CP066167">
    <property type="protein sequence ID" value="QQD19252.1"/>
    <property type="molecule type" value="Genomic_DNA"/>
</dbReference>
<name>A0A7T4UR79_9GAMM</name>
<evidence type="ECO:0000256" key="6">
    <source>
        <dbReference type="ARBA" id="ARBA00023284"/>
    </source>
</evidence>
<evidence type="ECO:0000313" key="10">
    <source>
        <dbReference type="EMBL" id="QQD19252.1"/>
    </source>
</evidence>
<dbReference type="Gene3D" id="3.10.450.70">
    <property type="entry name" value="Disulphide bond isomerase, DsbC/G, N-terminal"/>
    <property type="match status" value="1"/>
</dbReference>
<gene>
    <name evidence="10" type="ORF">I6N98_05205</name>
</gene>
<evidence type="ECO:0000256" key="1">
    <source>
        <dbReference type="ARBA" id="ARBA00004418"/>
    </source>
</evidence>
<dbReference type="SUPFAM" id="SSF52833">
    <property type="entry name" value="Thioredoxin-like"/>
    <property type="match status" value="1"/>
</dbReference>
<dbReference type="Proteomes" id="UP000596063">
    <property type="component" value="Chromosome"/>
</dbReference>
<dbReference type="Gene3D" id="3.40.30.10">
    <property type="entry name" value="Glutaredoxin"/>
    <property type="match status" value="1"/>
</dbReference>
<keyword evidence="3 7" id="KW-0732">Signal</keyword>
<reference evidence="10 11" key="1">
    <citation type="submission" date="2020-12" db="EMBL/GenBank/DDBJ databases">
        <authorList>
            <person name="Shan Y."/>
        </authorList>
    </citation>
    <scope>NUCLEOTIDE SEQUENCE [LARGE SCALE GENOMIC DNA]</scope>
    <source>
        <strain evidence="11">csc3.9</strain>
    </source>
</reference>
<sequence>MKLANAMCRRLGVAALMAVVLPLTFAHTQAQAETFVDKAAESAIRASFKSARPDLSIESVSKSEVQGLYRAEVQNGPTFYASPDGKYILLGELYEIGENGIENVEEKRLMPERKAALSAVSDDDMITFSPKGETKASLYVFTDVDCGYCQKLHQEVPRLNQLGIAVHYLAYPRAGVGPQSPTYSKMVSAWCADDRQAAMDILKQGGNVPTKTCANPVAEQYRLGAQLGVTGTPAIVTESGRLIPGYKPADQLAATVLR</sequence>
<dbReference type="PANTHER" id="PTHR35272:SF3">
    <property type="entry name" value="THIOL:DISULFIDE INTERCHANGE PROTEIN DSBC"/>
    <property type="match status" value="1"/>
</dbReference>
<dbReference type="InterPro" id="IPR009094">
    <property type="entry name" value="DiS-bond_isomerase_DsbC/G_N_sf"/>
</dbReference>
<dbReference type="InterPro" id="IPR012336">
    <property type="entry name" value="Thioredoxin-like_fold"/>
</dbReference>
<keyword evidence="4 7" id="KW-0574">Periplasm</keyword>
<dbReference type="Pfam" id="PF13098">
    <property type="entry name" value="Thioredoxin_2"/>
    <property type="match status" value="1"/>
</dbReference>
<dbReference type="AlphaFoldDB" id="A0A7T4UR79"/>
<keyword evidence="5" id="KW-1015">Disulfide bond</keyword>
<dbReference type="InterPro" id="IPR033954">
    <property type="entry name" value="DiS-bond_Isoase_DsbC/G"/>
</dbReference>
<evidence type="ECO:0000256" key="2">
    <source>
        <dbReference type="ARBA" id="ARBA00009813"/>
    </source>
</evidence>
<dbReference type="RefSeq" id="WP_198570737.1">
    <property type="nucleotide sequence ID" value="NZ_CP066167.1"/>
</dbReference>
<dbReference type="InterPro" id="IPR018950">
    <property type="entry name" value="DiS-bond_isomerase_DsbC/G_N"/>
</dbReference>
<evidence type="ECO:0000313" key="11">
    <source>
        <dbReference type="Proteomes" id="UP000596063"/>
    </source>
</evidence>
<evidence type="ECO:0000256" key="5">
    <source>
        <dbReference type="ARBA" id="ARBA00023157"/>
    </source>
</evidence>
<organism evidence="10 11">
    <name type="scientific">Spongiibacter nanhainus</name>
    <dbReference type="NCBI Taxonomy" id="2794344"/>
    <lineage>
        <taxon>Bacteria</taxon>
        <taxon>Pseudomonadati</taxon>
        <taxon>Pseudomonadota</taxon>
        <taxon>Gammaproteobacteria</taxon>
        <taxon>Cellvibrionales</taxon>
        <taxon>Spongiibacteraceae</taxon>
        <taxon>Spongiibacter</taxon>
    </lineage>
</organism>
<dbReference type="InterPro" id="IPR036249">
    <property type="entry name" value="Thioredoxin-like_sf"/>
</dbReference>
<accession>A0A7T4UR79</accession>
<comment type="function">
    <text evidence="7">Required for disulfide bond formation in some periplasmic proteins. Acts by transferring its disulfide bond to other proteins and is reduced in the process.</text>
</comment>
<feature type="signal peptide" evidence="7">
    <location>
        <begin position="1"/>
        <end position="32"/>
    </location>
</feature>
<dbReference type="Pfam" id="PF10411">
    <property type="entry name" value="DsbC_N"/>
    <property type="match status" value="1"/>
</dbReference>
<comment type="subcellular location">
    <subcellularLocation>
        <location evidence="1 7">Periplasm</location>
    </subcellularLocation>
</comment>
<evidence type="ECO:0000256" key="4">
    <source>
        <dbReference type="ARBA" id="ARBA00022764"/>
    </source>
</evidence>
<evidence type="ECO:0000256" key="3">
    <source>
        <dbReference type="ARBA" id="ARBA00022729"/>
    </source>
</evidence>
<comment type="similarity">
    <text evidence="2 7">Belongs to the thioredoxin family. DsbC subfamily.</text>
</comment>
<dbReference type="InterPro" id="IPR051470">
    <property type="entry name" value="Thiol:disulfide_interchange"/>
</dbReference>
<dbReference type="PANTHER" id="PTHR35272">
    <property type="entry name" value="THIOL:DISULFIDE INTERCHANGE PROTEIN DSBC-RELATED"/>
    <property type="match status" value="1"/>
</dbReference>
<keyword evidence="6 7" id="KW-0676">Redox-active center</keyword>
<feature type="domain" description="Thioredoxin-like fold" evidence="9">
    <location>
        <begin position="131"/>
        <end position="255"/>
    </location>
</feature>
<evidence type="ECO:0000259" key="9">
    <source>
        <dbReference type="Pfam" id="PF13098"/>
    </source>
</evidence>
<feature type="domain" description="Disulphide bond isomerase DsbC/G N-terminal" evidence="8">
    <location>
        <begin position="38"/>
        <end position="99"/>
    </location>
</feature>
<protein>
    <recommendedName>
        <fullName evidence="7">Thiol:disulfide interchange protein</fullName>
    </recommendedName>
</protein>
<keyword evidence="11" id="KW-1185">Reference proteome</keyword>
<dbReference type="SUPFAM" id="SSF54423">
    <property type="entry name" value="DsbC/DsbG N-terminal domain-like"/>
    <property type="match status" value="1"/>
</dbReference>
<feature type="chain" id="PRO_5033112532" description="Thiol:disulfide interchange protein" evidence="7">
    <location>
        <begin position="33"/>
        <end position="258"/>
    </location>
</feature>